<reference evidence="10" key="2">
    <citation type="submission" date="2025-08" db="UniProtKB">
        <authorList>
            <consortium name="Ensembl"/>
        </authorList>
    </citation>
    <scope>IDENTIFICATION</scope>
</reference>
<proteinExistence type="inferred from homology"/>
<dbReference type="Proteomes" id="UP000291020">
    <property type="component" value="Unassembled WGS sequence"/>
</dbReference>
<dbReference type="GO" id="GO:0004703">
    <property type="term" value="F:G protein-coupled receptor kinase activity"/>
    <property type="evidence" value="ECO:0007669"/>
    <property type="project" value="InterPro"/>
</dbReference>
<dbReference type="InterPro" id="IPR011009">
    <property type="entry name" value="Kinase-like_dom_sf"/>
</dbReference>
<evidence type="ECO:0000256" key="1">
    <source>
        <dbReference type="ARBA" id="ARBA00009793"/>
    </source>
</evidence>
<dbReference type="AlphaFoldDB" id="A0A452GU80"/>
<dbReference type="InterPro" id="IPR000239">
    <property type="entry name" value="GPCR_kinase"/>
</dbReference>
<dbReference type="SMART" id="SM00133">
    <property type="entry name" value="S_TK_X"/>
    <property type="match status" value="1"/>
</dbReference>
<keyword evidence="11" id="KW-1185">Reference proteome</keyword>
<dbReference type="Pfam" id="PF00069">
    <property type="entry name" value="Pkinase"/>
    <property type="match status" value="1"/>
</dbReference>
<keyword evidence="3 7" id="KW-0808">Transferase</keyword>
<keyword evidence="6 7" id="KW-0067">ATP-binding</keyword>
<evidence type="ECO:0000259" key="8">
    <source>
        <dbReference type="PROSITE" id="PS50011"/>
    </source>
</evidence>
<dbReference type="STRING" id="38772.ENSGAGP00000005622"/>
<dbReference type="PANTHER" id="PTHR24355:SF23">
    <property type="entry name" value="G PROTEIN-COUPLED RECEPTOR KINASE"/>
    <property type="match status" value="1"/>
</dbReference>
<dbReference type="PROSITE" id="PS50011">
    <property type="entry name" value="PROTEIN_KINASE_DOM"/>
    <property type="match status" value="1"/>
</dbReference>
<reference evidence="11" key="1">
    <citation type="journal article" date="2017" name="PLoS ONE">
        <title>The Agassiz's desert tortoise genome provides a resource for the conservation of a threatened species.</title>
        <authorList>
            <person name="Tollis M."/>
            <person name="DeNardo D.F."/>
            <person name="Cornelius J.A."/>
            <person name="Dolby G.A."/>
            <person name="Edwards T."/>
            <person name="Henen B.T."/>
            <person name="Karl A.E."/>
            <person name="Murphy R.W."/>
            <person name="Kusumi K."/>
        </authorList>
    </citation>
    <scope>NUCLEOTIDE SEQUENCE [LARGE SCALE GENOMIC DNA]</scope>
</reference>
<evidence type="ECO:0000256" key="6">
    <source>
        <dbReference type="ARBA" id="ARBA00022840"/>
    </source>
</evidence>
<dbReference type="PRINTS" id="PR00717">
    <property type="entry name" value="GPCRKINASE"/>
</dbReference>
<keyword evidence="4 7" id="KW-0547">Nucleotide-binding</keyword>
<feature type="domain" description="Protein kinase" evidence="8">
    <location>
        <begin position="1"/>
        <end position="97"/>
    </location>
</feature>
<evidence type="ECO:0000259" key="9">
    <source>
        <dbReference type="PROSITE" id="PS51285"/>
    </source>
</evidence>
<evidence type="ECO:0000256" key="3">
    <source>
        <dbReference type="ARBA" id="ARBA00022679"/>
    </source>
</evidence>
<dbReference type="EC" id="2.7.11.-" evidence="7"/>
<evidence type="ECO:0000256" key="2">
    <source>
        <dbReference type="ARBA" id="ARBA00022527"/>
    </source>
</evidence>
<keyword evidence="5 7" id="KW-0418">Kinase</keyword>
<dbReference type="GO" id="GO:0005737">
    <property type="term" value="C:cytoplasm"/>
    <property type="evidence" value="ECO:0007669"/>
    <property type="project" value="TreeGrafter"/>
</dbReference>
<comment type="similarity">
    <text evidence="1 7">Belongs to the protein kinase superfamily. AGC Ser/Thr protein kinase family. GPRK subfamily.</text>
</comment>
<name>A0A452GU80_9SAUR</name>
<evidence type="ECO:0000256" key="4">
    <source>
        <dbReference type="ARBA" id="ARBA00022741"/>
    </source>
</evidence>
<accession>A0A452GU80</accession>
<evidence type="ECO:0000313" key="10">
    <source>
        <dbReference type="Ensembl" id="ENSGAGP00000005622.1"/>
    </source>
</evidence>
<keyword evidence="2 7" id="KW-0723">Serine/threonine-protein kinase</keyword>
<organism evidence="10 11">
    <name type="scientific">Gopherus agassizii</name>
    <name type="common">Agassiz's desert tortoise</name>
    <dbReference type="NCBI Taxonomy" id="38772"/>
    <lineage>
        <taxon>Eukaryota</taxon>
        <taxon>Metazoa</taxon>
        <taxon>Chordata</taxon>
        <taxon>Craniata</taxon>
        <taxon>Vertebrata</taxon>
        <taxon>Euteleostomi</taxon>
        <taxon>Archelosauria</taxon>
        <taxon>Testudinata</taxon>
        <taxon>Testudines</taxon>
        <taxon>Cryptodira</taxon>
        <taxon>Durocryptodira</taxon>
        <taxon>Testudinoidea</taxon>
        <taxon>Testudinidae</taxon>
        <taxon>Gopherus</taxon>
    </lineage>
</organism>
<dbReference type="GO" id="GO:0009966">
    <property type="term" value="P:regulation of signal transduction"/>
    <property type="evidence" value="ECO:0007669"/>
    <property type="project" value="TreeGrafter"/>
</dbReference>
<feature type="domain" description="AGC-kinase C-terminal" evidence="9">
    <location>
        <begin position="98"/>
        <end position="163"/>
    </location>
</feature>
<dbReference type="GO" id="GO:0005524">
    <property type="term" value="F:ATP binding"/>
    <property type="evidence" value="ECO:0007669"/>
    <property type="project" value="UniProtKB-KW"/>
</dbReference>
<dbReference type="PROSITE" id="PS51285">
    <property type="entry name" value="AGC_KINASE_CTER"/>
    <property type="match status" value="1"/>
</dbReference>
<dbReference type="InterPro" id="IPR000719">
    <property type="entry name" value="Prot_kinase_dom"/>
</dbReference>
<dbReference type="Ensembl" id="ENSGAGT00000006550.1">
    <property type="protein sequence ID" value="ENSGAGP00000005622.1"/>
    <property type="gene ID" value="ENSGAGG00000004567.1"/>
</dbReference>
<protein>
    <recommendedName>
        <fullName evidence="7">G protein-coupled receptor kinase</fullName>
        <ecNumber evidence="7">2.7.11.-</ecNumber>
    </recommendedName>
</protein>
<sequence length="231" mass="25547">MAPELLKNEEYDWSVDYFTLGVTLYEMIEAKGPFRCRGEKVENKEVTRRILHDPVKYSEKFSAACRAACEGLMAKDPDGRLGFRDNQCAQLKGHPLFQKVNWGRLEAGLVEPPFVPDPKTVYAKDISEVGAFSTVKGVVLDEQDRAFYDDFSSGNIPIPWQEEMVETGVFGELNVWGAKGTVPRDLDPSGVGGGNTLPPSFVSPPPPETWLFLLPAHSGLGDPYSHRLTAA</sequence>
<evidence type="ECO:0000313" key="11">
    <source>
        <dbReference type="Proteomes" id="UP000291020"/>
    </source>
</evidence>
<dbReference type="InterPro" id="IPR000961">
    <property type="entry name" value="AGC-kinase_C"/>
</dbReference>
<evidence type="ECO:0000256" key="7">
    <source>
        <dbReference type="RuleBase" id="RU000308"/>
    </source>
</evidence>
<dbReference type="GO" id="GO:0007165">
    <property type="term" value="P:signal transduction"/>
    <property type="evidence" value="ECO:0007669"/>
    <property type="project" value="InterPro"/>
</dbReference>
<dbReference type="Gene3D" id="1.10.510.10">
    <property type="entry name" value="Transferase(Phosphotransferase) domain 1"/>
    <property type="match status" value="1"/>
</dbReference>
<reference evidence="10" key="3">
    <citation type="submission" date="2025-09" db="UniProtKB">
        <authorList>
            <consortium name="Ensembl"/>
        </authorList>
    </citation>
    <scope>IDENTIFICATION</scope>
</reference>
<dbReference type="PANTHER" id="PTHR24355">
    <property type="entry name" value="G PROTEIN-COUPLED RECEPTOR KINASE/RIBOSOMAL PROTEIN S6 KINASE"/>
    <property type="match status" value="1"/>
</dbReference>
<dbReference type="SUPFAM" id="SSF56112">
    <property type="entry name" value="Protein kinase-like (PK-like)"/>
    <property type="match status" value="1"/>
</dbReference>
<evidence type="ECO:0000256" key="5">
    <source>
        <dbReference type="ARBA" id="ARBA00022777"/>
    </source>
</evidence>
<dbReference type="Gene3D" id="3.30.200.20">
    <property type="entry name" value="Phosphorylase Kinase, domain 1"/>
    <property type="match status" value="1"/>
</dbReference>